<keyword evidence="7 8" id="KW-0472">Membrane</keyword>
<dbReference type="InterPro" id="IPR003439">
    <property type="entry name" value="ABC_transporter-like_ATP-bd"/>
</dbReference>
<dbReference type="Proteomes" id="UP000292424">
    <property type="component" value="Chromosome"/>
</dbReference>
<feature type="domain" description="ABC transmembrane type-1" evidence="10">
    <location>
        <begin position="31"/>
        <end position="326"/>
    </location>
</feature>
<dbReference type="Gene3D" id="3.40.50.300">
    <property type="entry name" value="P-loop containing nucleotide triphosphate hydrolases"/>
    <property type="match status" value="1"/>
</dbReference>
<name>A0A5P2G5E8_9BACT</name>
<dbReference type="SMART" id="SM00382">
    <property type="entry name" value="AAA"/>
    <property type="match status" value="1"/>
</dbReference>
<keyword evidence="4" id="KW-0547">Nucleotide-binding</keyword>
<dbReference type="EMBL" id="CP044016">
    <property type="protein sequence ID" value="QES88980.1"/>
    <property type="molecule type" value="Genomic_DNA"/>
</dbReference>
<dbReference type="CDD" id="cd03254">
    <property type="entry name" value="ABCC_Glucan_exporter_like"/>
    <property type="match status" value="1"/>
</dbReference>
<dbReference type="InterPro" id="IPR011527">
    <property type="entry name" value="ABC1_TM_dom"/>
</dbReference>
<dbReference type="InterPro" id="IPR036640">
    <property type="entry name" value="ABC1_TM_sf"/>
</dbReference>
<feature type="transmembrane region" description="Helical" evidence="8">
    <location>
        <begin position="80"/>
        <end position="101"/>
    </location>
</feature>
<protein>
    <submittedName>
        <fullName evidence="11">ABC transporter ATP-binding protein</fullName>
    </submittedName>
</protein>
<dbReference type="InterPro" id="IPR027417">
    <property type="entry name" value="P-loop_NTPase"/>
</dbReference>
<sequence>MSANSKKTIFDFSLFNRIFSYARPYKKQFYFSIFLGILLAIFTPIRPYLIQLTINHATGKNHIIPAWLQFFLPNGVKNNVLQFIFDLTIFQIIFLIIESLARFAFSFLTSWLGQSVVKDLRISIYEKITQFQLRQFDRTPIGTLTTRTINDIESINDIFSDGFIPIIADLLTIIVTLFTMFYIDWKLAIISIIPLPLLFVATYYFKESVNKSFIKVRNAIAQLNAFVQEHISGIAIVQSFAAEDREQTKFEKINRGHRDANIRAIFAYSIFFPVVEIIMALSMGLLIWWISDHKLDSGLLVSFLLYINLIFRPLRVIADKFNVLQMGMVAAERIFKVLDNNDNEVANPKGIIPKILNGKVDFDHVWFAYNDENFVLKNVDFHINPGQTVALVGHTGSGKTSIISLINKLYPIQKGKILIDDISIDKYQLNALRENIGIVLQDVFLFSGSIMENITLRNPNISKEQVIEAAKLINVHDFIMQLPDNYDFNVRERGNTLSLGQRQLISFIRAVLYNPSILVLDEATSSIDTESEILVQNAMEKLIHGRTSIIIAHRLSTIRKADKIIVLDKGVIQEMGSHDELLQLGGFYYKLHEMQYQGEME</sequence>
<dbReference type="InterPro" id="IPR039421">
    <property type="entry name" value="Type_1_exporter"/>
</dbReference>
<dbReference type="Pfam" id="PF00005">
    <property type="entry name" value="ABC_tran"/>
    <property type="match status" value="1"/>
</dbReference>
<dbReference type="InterPro" id="IPR017871">
    <property type="entry name" value="ABC_transporter-like_CS"/>
</dbReference>
<evidence type="ECO:0000256" key="4">
    <source>
        <dbReference type="ARBA" id="ARBA00022741"/>
    </source>
</evidence>
<dbReference type="SUPFAM" id="SSF52540">
    <property type="entry name" value="P-loop containing nucleoside triphosphate hydrolases"/>
    <property type="match status" value="1"/>
</dbReference>
<feature type="transmembrane region" description="Helical" evidence="8">
    <location>
        <begin position="162"/>
        <end position="181"/>
    </location>
</feature>
<evidence type="ECO:0000313" key="12">
    <source>
        <dbReference type="Proteomes" id="UP000292424"/>
    </source>
</evidence>
<feature type="domain" description="ABC transporter" evidence="9">
    <location>
        <begin position="360"/>
        <end position="594"/>
    </location>
</feature>
<dbReference type="SUPFAM" id="SSF90123">
    <property type="entry name" value="ABC transporter transmembrane region"/>
    <property type="match status" value="1"/>
</dbReference>
<dbReference type="CDD" id="cd18544">
    <property type="entry name" value="ABC_6TM_TmrA_like"/>
    <property type="match status" value="1"/>
</dbReference>
<keyword evidence="2" id="KW-0813">Transport</keyword>
<evidence type="ECO:0000259" key="9">
    <source>
        <dbReference type="PROSITE" id="PS50893"/>
    </source>
</evidence>
<feature type="transmembrane region" description="Helical" evidence="8">
    <location>
        <begin position="265"/>
        <end position="291"/>
    </location>
</feature>
<dbReference type="PANTHER" id="PTHR43394:SF1">
    <property type="entry name" value="ATP-BINDING CASSETTE SUB-FAMILY B MEMBER 10, MITOCHONDRIAL"/>
    <property type="match status" value="1"/>
</dbReference>
<organism evidence="11 12">
    <name type="scientific">Rhizosphaericola mali</name>
    <dbReference type="NCBI Taxonomy" id="2545455"/>
    <lineage>
        <taxon>Bacteria</taxon>
        <taxon>Pseudomonadati</taxon>
        <taxon>Bacteroidota</taxon>
        <taxon>Chitinophagia</taxon>
        <taxon>Chitinophagales</taxon>
        <taxon>Chitinophagaceae</taxon>
        <taxon>Rhizosphaericola</taxon>
    </lineage>
</organism>
<evidence type="ECO:0000259" key="10">
    <source>
        <dbReference type="PROSITE" id="PS50929"/>
    </source>
</evidence>
<reference evidence="11 12" key="1">
    <citation type="submission" date="2019-09" db="EMBL/GenBank/DDBJ databases">
        <title>Complete genome sequence of Arachidicoccus sp. B3-10 isolated from apple orchard soil.</title>
        <authorList>
            <person name="Kim H.S."/>
            <person name="Han K.-I."/>
            <person name="Suh M.K."/>
            <person name="Lee K.C."/>
            <person name="Eom M.K."/>
            <person name="Kim J.-S."/>
            <person name="Kang S.W."/>
            <person name="Sin Y."/>
            <person name="Lee J.-S."/>
        </authorList>
    </citation>
    <scope>NUCLEOTIDE SEQUENCE [LARGE SCALE GENOMIC DNA]</scope>
    <source>
        <strain evidence="11 12">B3-10</strain>
    </source>
</reference>
<dbReference type="GO" id="GO:0005886">
    <property type="term" value="C:plasma membrane"/>
    <property type="evidence" value="ECO:0007669"/>
    <property type="project" value="UniProtKB-SubCell"/>
</dbReference>
<keyword evidence="5 11" id="KW-0067">ATP-binding</keyword>
<dbReference type="FunFam" id="3.40.50.300:FF:000287">
    <property type="entry name" value="Multidrug ABC transporter ATP-binding protein"/>
    <property type="match status" value="1"/>
</dbReference>
<proteinExistence type="predicted"/>
<evidence type="ECO:0000256" key="5">
    <source>
        <dbReference type="ARBA" id="ARBA00022840"/>
    </source>
</evidence>
<dbReference type="InterPro" id="IPR003593">
    <property type="entry name" value="AAA+_ATPase"/>
</dbReference>
<evidence type="ECO:0000256" key="1">
    <source>
        <dbReference type="ARBA" id="ARBA00004651"/>
    </source>
</evidence>
<gene>
    <name evidence="11" type="ORF">E0W69_010045</name>
</gene>
<keyword evidence="3 8" id="KW-0812">Transmembrane</keyword>
<evidence type="ECO:0000256" key="2">
    <source>
        <dbReference type="ARBA" id="ARBA00022448"/>
    </source>
</evidence>
<dbReference type="KEGG" id="arac:E0W69_010045"/>
<evidence type="ECO:0000256" key="8">
    <source>
        <dbReference type="SAM" id="Phobius"/>
    </source>
</evidence>
<dbReference type="Gene3D" id="1.20.1560.10">
    <property type="entry name" value="ABC transporter type 1, transmembrane domain"/>
    <property type="match status" value="1"/>
</dbReference>
<evidence type="ECO:0000256" key="6">
    <source>
        <dbReference type="ARBA" id="ARBA00022989"/>
    </source>
</evidence>
<dbReference type="PROSITE" id="PS50893">
    <property type="entry name" value="ABC_TRANSPORTER_2"/>
    <property type="match status" value="1"/>
</dbReference>
<evidence type="ECO:0000256" key="3">
    <source>
        <dbReference type="ARBA" id="ARBA00022692"/>
    </source>
</evidence>
<evidence type="ECO:0000313" key="11">
    <source>
        <dbReference type="EMBL" id="QES88980.1"/>
    </source>
</evidence>
<dbReference type="PROSITE" id="PS00211">
    <property type="entry name" value="ABC_TRANSPORTER_1"/>
    <property type="match status" value="1"/>
</dbReference>
<dbReference type="PANTHER" id="PTHR43394">
    <property type="entry name" value="ATP-DEPENDENT PERMEASE MDL1, MITOCHONDRIAL"/>
    <property type="match status" value="1"/>
</dbReference>
<dbReference type="RefSeq" id="WP_131329926.1">
    <property type="nucleotide sequence ID" value="NZ_CP044016.1"/>
</dbReference>
<dbReference type="PROSITE" id="PS50929">
    <property type="entry name" value="ABC_TM1F"/>
    <property type="match status" value="1"/>
</dbReference>
<comment type="subcellular location">
    <subcellularLocation>
        <location evidence="1">Cell membrane</location>
        <topology evidence="1">Multi-pass membrane protein</topology>
    </subcellularLocation>
</comment>
<dbReference type="GO" id="GO:0015421">
    <property type="term" value="F:ABC-type oligopeptide transporter activity"/>
    <property type="evidence" value="ECO:0007669"/>
    <property type="project" value="TreeGrafter"/>
</dbReference>
<dbReference type="AlphaFoldDB" id="A0A5P2G5E8"/>
<dbReference type="Pfam" id="PF00664">
    <property type="entry name" value="ABC_membrane"/>
    <property type="match status" value="1"/>
</dbReference>
<dbReference type="OrthoDB" id="9760358at2"/>
<accession>A0A5P2G5E8</accession>
<feature type="transmembrane region" description="Helical" evidence="8">
    <location>
        <begin position="29"/>
        <end position="49"/>
    </location>
</feature>
<dbReference type="GO" id="GO:0005524">
    <property type="term" value="F:ATP binding"/>
    <property type="evidence" value="ECO:0007669"/>
    <property type="project" value="UniProtKB-KW"/>
</dbReference>
<keyword evidence="6 8" id="KW-1133">Transmembrane helix</keyword>
<dbReference type="GO" id="GO:0016887">
    <property type="term" value="F:ATP hydrolysis activity"/>
    <property type="evidence" value="ECO:0007669"/>
    <property type="project" value="InterPro"/>
</dbReference>
<feature type="transmembrane region" description="Helical" evidence="8">
    <location>
        <begin position="297"/>
        <end position="318"/>
    </location>
</feature>
<feature type="transmembrane region" description="Helical" evidence="8">
    <location>
        <begin position="187"/>
        <end position="205"/>
    </location>
</feature>
<keyword evidence="12" id="KW-1185">Reference proteome</keyword>
<evidence type="ECO:0000256" key="7">
    <source>
        <dbReference type="ARBA" id="ARBA00023136"/>
    </source>
</evidence>